<evidence type="ECO:0000313" key="1">
    <source>
        <dbReference type="EMBL" id="OMJ68148.1"/>
    </source>
</evidence>
<dbReference type="EMBL" id="MPUH01001376">
    <property type="protein sequence ID" value="OMJ68148.1"/>
    <property type="molecule type" value="Genomic_DNA"/>
</dbReference>
<evidence type="ECO:0000313" key="2">
    <source>
        <dbReference type="Proteomes" id="UP000187209"/>
    </source>
</evidence>
<proteinExistence type="predicted"/>
<comment type="caution">
    <text evidence="1">The sequence shown here is derived from an EMBL/GenBank/DDBJ whole genome shotgun (WGS) entry which is preliminary data.</text>
</comment>
<organism evidence="1 2">
    <name type="scientific">Stentor coeruleus</name>
    <dbReference type="NCBI Taxonomy" id="5963"/>
    <lineage>
        <taxon>Eukaryota</taxon>
        <taxon>Sar</taxon>
        <taxon>Alveolata</taxon>
        <taxon>Ciliophora</taxon>
        <taxon>Postciliodesmatophora</taxon>
        <taxon>Heterotrichea</taxon>
        <taxon>Heterotrichida</taxon>
        <taxon>Stentoridae</taxon>
        <taxon>Stentor</taxon>
    </lineage>
</organism>
<accession>A0A1R2AUF1</accession>
<name>A0A1R2AUF1_9CILI</name>
<sequence length="383" mass="44777">MWGVFRRFGKFAQIQELGKFPAEIGKHLTALGNANIYKSYMGQKPVQILDLLYRSSKKKLDLHTIRWENCSEMKVFLKELPPKLNGYSLVNIIVIMKCCSKLMINDEGLWKSLEQAVINKIDELKERQLYDVASAFSHNKYTSLELWKEIQRVIINNFCPEHNMQSHVIASIISQYEKLGLLDQNFLIILEQQIIRTYLHLDGTETSRILQIYLKHKVGSDDFYKFLTKQARLTLNTMDCFSVALALTSYVKLLKGDQVDEFEKHILLLSHHANIQIIGSIFYNYAKHMPVPIKKNTERRRFMQELIELLESNNRIIDKNATTKDLVFTLYGMSVGNFFDKKEIWKKISEKATRLGIKNKEDKFLFEEIERILKENGVESLIQ</sequence>
<dbReference type="Proteomes" id="UP000187209">
    <property type="component" value="Unassembled WGS sequence"/>
</dbReference>
<dbReference type="AlphaFoldDB" id="A0A1R2AUF1"/>
<keyword evidence="2" id="KW-1185">Reference proteome</keyword>
<protein>
    <submittedName>
        <fullName evidence="1">Uncharacterized protein</fullName>
    </submittedName>
</protein>
<reference evidence="1 2" key="1">
    <citation type="submission" date="2016-11" db="EMBL/GenBank/DDBJ databases">
        <title>The macronuclear genome of Stentor coeruleus: a giant cell with tiny introns.</title>
        <authorList>
            <person name="Slabodnick M."/>
            <person name="Ruby J.G."/>
            <person name="Reiff S.B."/>
            <person name="Swart E.C."/>
            <person name="Gosai S."/>
            <person name="Prabakaran S."/>
            <person name="Witkowska E."/>
            <person name="Larue G.E."/>
            <person name="Fisher S."/>
            <person name="Freeman R.M."/>
            <person name="Gunawardena J."/>
            <person name="Chu W."/>
            <person name="Stover N.A."/>
            <person name="Gregory B.D."/>
            <person name="Nowacki M."/>
            <person name="Derisi J."/>
            <person name="Roy S.W."/>
            <person name="Marshall W.F."/>
            <person name="Sood P."/>
        </authorList>
    </citation>
    <scope>NUCLEOTIDE SEQUENCE [LARGE SCALE GENOMIC DNA]</scope>
    <source>
        <strain evidence="1">WM001</strain>
    </source>
</reference>
<gene>
    <name evidence="1" type="ORF">SteCoe_34486</name>
</gene>